<evidence type="ECO:0000313" key="2">
    <source>
        <dbReference type="Proteomes" id="UP001371305"/>
    </source>
</evidence>
<dbReference type="InterPro" id="IPR011009">
    <property type="entry name" value="Kinase-like_dom_sf"/>
</dbReference>
<protein>
    <recommendedName>
        <fullName evidence="3">Serine/threonine protein kinase</fullName>
    </recommendedName>
</protein>
<evidence type="ECO:0008006" key="3">
    <source>
        <dbReference type="Google" id="ProtNLM"/>
    </source>
</evidence>
<evidence type="ECO:0000313" key="1">
    <source>
        <dbReference type="EMBL" id="MEK7951687.1"/>
    </source>
</evidence>
<comment type="caution">
    <text evidence="1">The sequence shown here is derived from an EMBL/GenBank/DDBJ whole genome shotgun (WGS) entry which is preliminary data.</text>
</comment>
<gene>
    <name evidence="1" type="ORF">WKV53_14310</name>
</gene>
<reference evidence="1 2" key="1">
    <citation type="submission" date="2024-04" db="EMBL/GenBank/DDBJ databases">
        <title>Luteolibacter sp. isolated from soil.</title>
        <authorList>
            <person name="An J."/>
        </authorList>
    </citation>
    <scope>NUCLEOTIDE SEQUENCE [LARGE SCALE GENOMIC DNA]</scope>
    <source>
        <strain evidence="1 2">Y139</strain>
    </source>
</reference>
<name>A0ABU9AVA7_9BACT</name>
<proteinExistence type="predicted"/>
<sequence>MPETLDFPQSLARTPIPAAKATQTLPTPALTTPPAPEQVIHGVDLSGQVYFAEGRVFRIIRAEGAPVVRRIMEWNLFEALEKMGVVRTWVSQDAGSEIVLEHERIPFVTHPAEWTPQMVREAARFLVTLNLKLRAHGLMLKDAHLLNVTFHRGKPVFLDFGSIVRFDRWLSKAWLKGFRSSVLTAVWIGRWKGAKLASAMLQSEPRGMGYELSKVFPLNLVPVSGHVAIFLARIGKWEAALRFLEKRLRPKVLRSPYNLWNDYGTAIAEEEKQLKRKVIYDEVRRSRPASLHELAGNQAVIGEQIVRELGIPVCSTDYVSHCVQQAWERTRGEDLPLQVGVVDLLFPVSPCSIGGSSRPGAMERLQAETTLATALVHHLVALKETSMDGFVAILAAYSEKSTIVEWVDPSDKYLKFWKKDGKRFPEDYTEEGFLAAFGKVFPFVRELPRHHEHRKLFHFSRVPFEGVC</sequence>
<accession>A0ABU9AVA7</accession>
<keyword evidence="2" id="KW-1185">Reference proteome</keyword>
<dbReference type="SUPFAM" id="SSF56112">
    <property type="entry name" value="Protein kinase-like (PK-like)"/>
    <property type="match status" value="1"/>
</dbReference>
<dbReference type="RefSeq" id="WP_341405352.1">
    <property type="nucleotide sequence ID" value="NZ_JBBUKT010000005.1"/>
</dbReference>
<dbReference type="EMBL" id="JBBUKT010000005">
    <property type="protein sequence ID" value="MEK7951687.1"/>
    <property type="molecule type" value="Genomic_DNA"/>
</dbReference>
<organism evidence="1 2">
    <name type="scientific">Luteolibacter soli</name>
    <dbReference type="NCBI Taxonomy" id="3135280"/>
    <lineage>
        <taxon>Bacteria</taxon>
        <taxon>Pseudomonadati</taxon>
        <taxon>Verrucomicrobiota</taxon>
        <taxon>Verrucomicrobiia</taxon>
        <taxon>Verrucomicrobiales</taxon>
        <taxon>Verrucomicrobiaceae</taxon>
        <taxon>Luteolibacter</taxon>
    </lineage>
</organism>
<dbReference type="Proteomes" id="UP001371305">
    <property type="component" value="Unassembled WGS sequence"/>
</dbReference>